<dbReference type="CDD" id="cd13132">
    <property type="entry name" value="MATE_eukaryotic"/>
    <property type="match status" value="1"/>
</dbReference>
<feature type="transmembrane region" description="Helical" evidence="12">
    <location>
        <begin position="231"/>
        <end position="252"/>
    </location>
</feature>
<dbReference type="InterPro" id="IPR009018">
    <property type="entry name" value="Signal_recog_particle_SRP9/14"/>
</dbReference>
<dbReference type="GO" id="GO:0006614">
    <property type="term" value="P:SRP-dependent cotranslational protein targeting to membrane"/>
    <property type="evidence" value="ECO:0007669"/>
    <property type="project" value="InterPro"/>
</dbReference>
<evidence type="ECO:0000313" key="16">
    <source>
        <dbReference type="WBParaSite" id="SCUD_0000741301-mRNA-1"/>
    </source>
</evidence>
<dbReference type="GO" id="GO:0005786">
    <property type="term" value="C:signal recognition particle, endoplasmic reticulum targeting"/>
    <property type="evidence" value="ECO:0007669"/>
    <property type="project" value="UniProtKB-KW"/>
</dbReference>
<keyword evidence="6 12" id="KW-0812">Transmembrane</keyword>
<feature type="transmembrane region" description="Helical" evidence="12">
    <location>
        <begin position="410"/>
        <end position="432"/>
    </location>
</feature>
<dbReference type="Proteomes" id="UP000279833">
    <property type="component" value="Unassembled WGS sequence"/>
</dbReference>
<keyword evidence="8 12" id="KW-1133">Transmembrane helix</keyword>
<feature type="transmembrane region" description="Helical" evidence="12">
    <location>
        <begin position="190"/>
        <end position="211"/>
    </location>
</feature>
<keyword evidence="7" id="KW-0694">RNA-binding</keyword>
<evidence type="ECO:0000256" key="7">
    <source>
        <dbReference type="ARBA" id="ARBA00022884"/>
    </source>
</evidence>
<dbReference type="PANTHER" id="PTHR11206">
    <property type="entry name" value="MULTIDRUG RESISTANCE PROTEIN"/>
    <property type="match status" value="1"/>
</dbReference>
<evidence type="ECO:0000313" key="14">
    <source>
        <dbReference type="EMBL" id="VDP26125.1"/>
    </source>
</evidence>
<dbReference type="InterPro" id="IPR003210">
    <property type="entry name" value="Signal_recog_particle_SRP14"/>
</dbReference>
<proteinExistence type="inferred from homology"/>
<evidence type="ECO:0000256" key="1">
    <source>
        <dbReference type="ARBA" id="ARBA00004141"/>
    </source>
</evidence>
<comment type="subcellular location">
    <subcellularLocation>
        <location evidence="2">Cytoplasm</location>
    </subcellularLocation>
    <subcellularLocation>
        <location evidence="1">Membrane</location>
        <topology evidence="1">Multi-pass membrane protein</topology>
    </subcellularLocation>
</comment>
<protein>
    <recommendedName>
        <fullName evidence="12">Multidrug and toxin extrusion protein</fullName>
    </recommendedName>
</protein>
<dbReference type="InterPro" id="IPR045069">
    <property type="entry name" value="MATE_euk"/>
</dbReference>
<dbReference type="NCBIfam" id="TIGR00797">
    <property type="entry name" value="matE"/>
    <property type="match status" value="1"/>
</dbReference>
<feature type="transmembrane region" description="Helical" evidence="12">
    <location>
        <begin position="333"/>
        <end position="351"/>
    </location>
</feature>
<dbReference type="InterPro" id="IPR002528">
    <property type="entry name" value="MATE_fam"/>
</dbReference>
<evidence type="ECO:0000256" key="11">
    <source>
        <dbReference type="ARBA" id="ARBA00023274"/>
    </source>
</evidence>
<evidence type="ECO:0000256" key="8">
    <source>
        <dbReference type="ARBA" id="ARBA00022989"/>
    </source>
</evidence>
<name>A0A183JXG6_9TREM</name>
<dbReference type="FunFam" id="3.30.720.10:FF:000003">
    <property type="entry name" value="Signal recognition particle 14"/>
    <property type="match status" value="1"/>
</dbReference>
<keyword evidence="15" id="KW-1185">Reference proteome</keyword>
<evidence type="ECO:0000256" key="12">
    <source>
        <dbReference type="RuleBase" id="RU004914"/>
    </source>
</evidence>
<evidence type="ECO:0000256" key="10">
    <source>
        <dbReference type="ARBA" id="ARBA00023136"/>
    </source>
</evidence>
<feature type="transmembrane region" description="Helical" evidence="12">
    <location>
        <begin position="480"/>
        <end position="505"/>
    </location>
</feature>
<evidence type="ECO:0000256" key="2">
    <source>
        <dbReference type="ARBA" id="ARBA00004496"/>
    </source>
</evidence>
<evidence type="ECO:0000256" key="13">
    <source>
        <dbReference type="SAM" id="MobiDB-lite"/>
    </source>
</evidence>
<gene>
    <name evidence="14" type="ORF">SCUD_LOCUS7413</name>
</gene>
<feature type="transmembrane region" description="Helical" evidence="12">
    <location>
        <begin position="258"/>
        <end position="283"/>
    </location>
</feature>
<feature type="transmembrane region" description="Helical" evidence="12">
    <location>
        <begin position="643"/>
        <end position="661"/>
    </location>
</feature>
<dbReference type="GO" id="GO:0015297">
    <property type="term" value="F:antiporter activity"/>
    <property type="evidence" value="ECO:0007669"/>
    <property type="project" value="InterPro"/>
</dbReference>
<feature type="transmembrane region" description="Helical" evidence="12">
    <location>
        <begin position="121"/>
        <end position="141"/>
    </location>
</feature>
<evidence type="ECO:0000313" key="15">
    <source>
        <dbReference type="Proteomes" id="UP000279833"/>
    </source>
</evidence>
<evidence type="ECO:0000256" key="3">
    <source>
        <dbReference type="ARBA" id="ARBA00010199"/>
    </source>
</evidence>
<feature type="transmembrane region" description="Helical" evidence="12">
    <location>
        <begin position="295"/>
        <end position="313"/>
    </location>
</feature>
<reference evidence="16" key="1">
    <citation type="submission" date="2016-06" db="UniProtKB">
        <authorList>
            <consortium name="WormBaseParasite"/>
        </authorList>
    </citation>
    <scope>IDENTIFICATION</scope>
</reference>
<dbReference type="GO" id="GO:0016020">
    <property type="term" value="C:membrane"/>
    <property type="evidence" value="ECO:0007669"/>
    <property type="project" value="UniProtKB-SubCell"/>
</dbReference>
<keyword evidence="5" id="KW-0963">Cytoplasm</keyword>
<reference evidence="14 15" key="2">
    <citation type="submission" date="2018-11" db="EMBL/GenBank/DDBJ databases">
        <authorList>
            <consortium name="Pathogen Informatics"/>
        </authorList>
    </citation>
    <scope>NUCLEOTIDE SEQUENCE [LARGE SCALE GENOMIC DNA]</scope>
    <source>
        <strain evidence="14">Dakar</strain>
        <strain evidence="15">Dakar, Senegal</strain>
    </source>
</reference>
<dbReference type="GO" id="GO:1990961">
    <property type="term" value="P:xenobiotic detoxification by transmembrane export across the plasma membrane"/>
    <property type="evidence" value="ECO:0007669"/>
    <property type="project" value="InterPro"/>
</dbReference>
<accession>A0A183JXG6</accession>
<dbReference type="AlphaFoldDB" id="A0A183JXG6"/>
<evidence type="ECO:0000256" key="5">
    <source>
        <dbReference type="ARBA" id="ARBA00022490"/>
    </source>
</evidence>
<dbReference type="EMBL" id="UZAK01032337">
    <property type="protein sequence ID" value="VDP26125.1"/>
    <property type="molecule type" value="Genomic_DNA"/>
</dbReference>
<dbReference type="Pfam" id="PF01554">
    <property type="entry name" value="MatE"/>
    <property type="match status" value="2"/>
</dbReference>
<evidence type="ECO:0000256" key="6">
    <source>
        <dbReference type="ARBA" id="ARBA00022692"/>
    </source>
</evidence>
<dbReference type="STRING" id="6186.A0A183JXG6"/>
<feature type="transmembrane region" description="Helical" evidence="12">
    <location>
        <begin position="371"/>
        <end position="390"/>
    </location>
</feature>
<dbReference type="WBParaSite" id="SCUD_0000741301-mRNA-1">
    <property type="protein sequence ID" value="SCUD_0000741301-mRNA-1"/>
    <property type="gene ID" value="SCUD_0000741301"/>
</dbReference>
<dbReference type="GO" id="GO:0030942">
    <property type="term" value="F:endoplasmic reticulum signal peptide binding"/>
    <property type="evidence" value="ECO:0007669"/>
    <property type="project" value="InterPro"/>
</dbReference>
<comment type="similarity">
    <text evidence="4">Belongs to the SRP14 family.</text>
</comment>
<sequence>MYFSNSHSQSEECVLLENDYMNQDYHVNNGTNSINTKLNGNIINVNEYFQNIRKKRNKRKKYFNVTTDYVPMNSDSSETVNNTILSTSSSIKKPFVENDHKINIQSLDVILYEWLQGRSTMTSLVAFLSGPMGLIFCGQLGKTALATVGLANSVFNVAGLAVITGLLTAVDTLFSQIFGSSNKGLMGVHLQRAIVISFIMCMPCWSLYLCIEPILLGLKQNPLMAKKASEYLLFMIPGLYFAAIGQILTKYVQTQNRVYIPLAIGILTNCFNASLHYILLFVFKIGIIGSAISQSSAYLFQCVCYLPYILMLQQSGLTWKGWTNELWLDWGKWFKLAMPGVLMITLEWVIFEMGSIVSGTLGERELATQTILFNVESMCFTLLPLGFGIASSIRVGQFLGARSSIGPRSVVSTALVTLWTASIAFILALSLLRWKIPVIFTSDQDVIELSAKLLPLIATFQIFDGTVGVCGGAIRGAGLQLFGAIVCFISLYVIGSPISFSLVYAGGYGLEGLWAGMTIGTIFEGVIYLITCQHINWEKQVQLAIERTEQLILDDDQLQEGSTNRSTGGVQHSTNIKSSSIKDECVNDEEQIDVQNDNSFRESVTEAGASLVDDYNPPANEFRSNSQKILSIQLEKVIVSRTIFILLMLFLLSLAIIMRVLKPWSKKFGAYCTFSNGTFISLKDRNIFLRNSTETILDADNILLKYYDLNYFNTSTCRLRSVFKCLRYTRQNVAGQRHSQLCYFNFLIEFQFLTSLHKLFNQSKSSGSLYITMKRYDGRVKPIPKRVQKVKDVHVTSENSCLLRATLGNQKISTVVHQKDMNRFNQAYSNLLKANIDGLKKRDKRVKSTNISSKLNRPKTEKG</sequence>
<keyword evidence="9" id="KW-0733">Signal recognition particle</keyword>
<keyword evidence="11" id="KW-0687">Ribonucleoprotein</keyword>
<feature type="region of interest" description="Disordered" evidence="13">
    <location>
        <begin position="843"/>
        <end position="863"/>
    </location>
</feature>
<dbReference type="Gene3D" id="3.30.720.10">
    <property type="entry name" value="Signal recognition particle alu RNA binding heterodimer, srp9/1"/>
    <property type="match status" value="1"/>
</dbReference>
<dbReference type="SUPFAM" id="SSF54762">
    <property type="entry name" value="Signal recognition particle alu RNA binding heterodimer, SRP9/14"/>
    <property type="match status" value="1"/>
</dbReference>
<comment type="similarity">
    <text evidence="3 12">Belongs to the multi antimicrobial extrusion (MATE) (TC 2.A.66.1) family.</text>
</comment>
<dbReference type="GO" id="GO:0008312">
    <property type="term" value="F:7S RNA binding"/>
    <property type="evidence" value="ECO:0007669"/>
    <property type="project" value="InterPro"/>
</dbReference>
<evidence type="ECO:0000256" key="9">
    <source>
        <dbReference type="ARBA" id="ARBA00023135"/>
    </source>
</evidence>
<dbReference type="Pfam" id="PF02290">
    <property type="entry name" value="SRP14"/>
    <property type="match status" value="1"/>
</dbReference>
<dbReference type="GO" id="GO:0042910">
    <property type="term" value="F:xenobiotic transmembrane transporter activity"/>
    <property type="evidence" value="ECO:0007669"/>
    <property type="project" value="InterPro"/>
</dbReference>
<feature type="transmembrane region" description="Helical" evidence="12">
    <location>
        <begin position="512"/>
        <end position="530"/>
    </location>
</feature>
<feature type="transmembrane region" description="Helical" evidence="12">
    <location>
        <begin position="153"/>
        <end position="178"/>
    </location>
</feature>
<keyword evidence="10 12" id="KW-0472">Membrane</keyword>
<organism evidence="16">
    <name type="scientific">Schistosoma curassoni</name>
    <dbReference type="NCBI Taxonomy" id="6186"/>
    <lineage>
        <taxon>Eukaryota</taxon>
        <taxon>Metazoa</taxon>
        <taxon>Spiralia</taxon>
        <taxon>Lophotrochozoa</taxon>
        <taxon>Platyhelminthes</taxon>
        <taxon>Trematoda</taxon>
        <taxon>Digenea</taxon>
        <taxon>Strigeidida</taxon>
        <taxon>Schistosomatoidea</taxon>
        <taxon>Schistosomatidae</taxon>
        <taxon>Schistosoma</taxon>
    </lineage>
</organism>
<evidence type="ECO:0000256" key="4">
    <source>
        <dbReference type="ARBA" id="ARBA00010349"/>
    </source>
</evidence>